<gene>
    <name evidence="1" type="ORF">MNBD_NITROSPINAE04-2161</name>
</gene>
<name>A0A3B1CIY5_9ZZZZ</name>
<accession>A0A3B1CIY5</accession>
<proteinExistence type="predicted"/>
<dbReference type="EMBL" id="UOGA01000276">
    <property type="protein sequence ID" value="VAX24703.1"/>
    <property type="molecule type" value="Genomic_DNA"/>
</dbReference>
<protein>
    <submittedName>
        <fullName evidence="1">Uncharacterized protein</fullName>
    </submittedName>
</protein>
<reference evidence="1" key="1">
    <citation type="submission" date="2018-06" db="EMBL/GenBank/DDBJ databases">
        <authorList>
            <person name="Zhirakovskaya E."/>
        </authorList>
    </citation>
    <scope>NUCLEOTIDE SEQUENCE</scope>
</reference>
<sequence length="145" mass="15647">MKYSVSLAVTTLIIMISAPSSWGEEMARVAMTSGQIETVKHVASKGPRINTEAMLPIASGVVMADGTIRTATANVSVKVTNGPYYMLSVDKVDFSSDEYVTVITSMGRNSYTIAGHSDNKELMVTWYRSGAATDGGFQFVTYKVK</sequence>
<dbReference type="AlphaFoldDB" id="A0A3B1CIY5"/>
<evidence type="ECO:0000313" key="1">
    <source>
        <dbReference type="EMBL" id="VAX24703.1"/>
    </source>
</evidence>
<organism evidence="1">
    <name type="scientific">hydrothermal vent metagenome</name>
    <dbReference type="NCBI Taxonomy" id="652676"/>
    <lineage>
        <taxon>unclassified sequences</taxon>
        <taxon>metagenomes</taxon>
        <taxon>ecological metagenomes</taxon>
    </lineage>
</organism>